<dbReference type="InParanoid" id="A0A165EQF1"/>
<dbReference type="STRING" id="1314781.A0A165EQF1"/>
<dbReference type="InterPro" id="IPR046522">
    <property type="entry name" value="DUF6699"/>
</dbReference>
<dbReference type="Pfam" id="PF20415">
    <property type="entry name" value="DUF6699"/>
    <property type="match status" value="1"/>
</dbReference>
<dbReference type="EMBL" id="KV426124">
    <property type="protein sequence ID" value="KZV87472.1"/>
    <property type="molecule type" value="Genomic_DNA"/>
</dbReference>
<reference evidence="3 4" key="1">
    <citation type="journal article" date="2016" name="Mol. Biol. Evol.">
        <title>Comparative Genomics of Early-Diverging Mushroom-Forming Fungi Provides Insights into the Origins of Lignocellulose Decay Capabilities.</title>
        <authorList>
            <person name="Nagy L.G."/>
            <person name="Riley R."/>
            <person name="Tritt A."/>
            <person name="Adam C."/>
            <person name="Daum C."/>
            <person name="Floudas D."/>
            <person name="Sun H."/>
            <person name="Yadav J.S."/>
            <person name="Pangilinan J."/>
            <person name="Larsson K.H."/>
            <person name="Matsuura K."/>
            <person name="Barry K."/>
            <person name="Labutti K."/>
            <person name="Kuo R."/>
            <person name="Ohm R.A."/>
            <person name="Bhattacharya S.S."/>
            <person name="Shirouzu T."/>
            <person name="Yoshinaga Y."/>
            <person name="Martin F.M."/>
            <person name="Grigoriev I.V."/>
            <person name="Hibbett D.S."/>
        </authorList>
    </citation>
    <scope>NUCLEOTIDE SEQUENCE [LARGE SCALE GENOMIC DNA]</scope>
    <source>
        <strain evidence="3 4">HHB12029</strain>
    </source>
</reference>
<protein>
    <recommendedName>
        <fullName evidence="2">DUF6699 domain-containing protein</fullName>
    </recommendedName>
</protein>
<accession>A0A165EQF1</accession>
<organism evidence="3 4">
    <name type="scientific">Exidia glandulosa HHB12029</name>
    <dbReference type="NCBI Taxonomy" id="1314781"/>
    <lineage>
        <taxon>Eukaryota</taxon>
        <taxon>Fungi</taxon>
        <taxon>Dikarya</taxon>
        <taxon>Basidiomycota</taxon>
        <taxon>Agaricomycotina</taxon>
        <taxon>Agaricomycetes</taxon>
        <taxon>Auriculariales</taxon>
        <taxon>Exidiaceae</taxon>
        <taxon>Exidia</taxon>
    </lineage>
</organism>
<feature type="domain" description="DUF6699" evidence="2">
    <location>
        <begin position="157"/>
        <end position="287"/>
    </location>
</feature>
<gene>
    <name evidence="3" type="ORF">EXIGLDRAFT_697527</name>
</gene>
<proteinExistence type="predicted"/>
<feature type="compositionally biased region" description="Polar residues" evidence="1">
    <location>
        <begin position="13"/>
        <end position="23"/>
    </location>
</feature>
<name>A0A165EQF1_EXIGL</name>
<evidence type="ECO:0000256" key="1">
    <source>
        <dbReference type="SAM" id="MobiDB-lite"/>
    </source>
</evidence>
<feature type="region of interest" description="Disordered" evidence="1">
    <location>
        <begin position="1"/>
        <end position="28"/>
    </location>
</feature>
<dbReference type="Proteomes" id="UP000077266">
    <property type="component" value="Unassembled WGS sequence"/>
</dbReference>
<feature type="compositionally biased region" description="Basic residues" evidence="1">
    <location>
        <begin position="1"/>
        <end position="11"/>
    </location>
</feature>
<evidence type="ECO:0000259" key="2">
    <source>
        <dbReference type="Pfam" id="PF20415"/>
    </source>
</evidence>
<evidence type="ECO:0000313" key="3">
    <source>
        <dbReference type="EMBL" id="KZV87472.1"/>
    </source>
</evidence>
<sequence length="297" mass="32019">MSLLSRPRRSSRANTQEATTTTKPYEPVFQPPGYAYKIALPSRPQPGQTPWPAHLPPVVSAPATKVAFGNVTNVNVKAQQQKSAYAQAEKEHVHQQPAYATLGRSGSHRPSVPSVASTTRSRAMTMPSAPQPPPLATDLPPSQWPHGLNPLLAAGPLLWHLKLPPTFIKIRLTHLSTPGPLTYTHRSLPTSSTSPLASLILPLPGQAIRISVNGTTLGEMLDALYEALRLPASGREWECAGEQGQKRAARAYRARCGTDAGELKRGVRRVDLLGEGAAFAGLNRAQNGEWVLRVVSN</sequence>
<feature type="region of interest" description="Disordered" evidence="1">
    <location>
        <begin position="100"/>
        <end position="142"/>
    </location>
</feature>
<dbReference type="AlphaFoldDB" id="A0A165EQF1"/>
<evidence type="ECO:0000313" key="4">
    <source>
        <dbReference type="Proteomes" id="UP000077266"/>
    </source>
</evidence>
<dbReference type="OrthoDB" id="3265169at2759"/>
<keyword evidence="4" id="KW-1185">Reference proteome</keyword>